<feature type="compositionally biased region" description="Acidic residues" evidence="3">
    <location>
        <begin position="92"/>
        <end position="106"/>
    </location>
</feature>
<gene>
    <name evidence="5" type="primary">KLHL33_1</name>
    <name evidence="5" type="ORF">N1851_033015</name>
</gene>
<dbReference type="Gene3D" id="3.30.710.10">
    <property type="entry name" value="Potassium Channel Kv1.1, Chain A"/>
    <property type="match status" value="2"/>
</dbReference>
<dbReference type="Pfam" id="PF00651">
    <property type="entry name" value="BTB"/>
    <property type="match status" value="1"/>
</dbReference>
<comment type="caution">
    <text evidence="5">The sequence shown here is derived from an EMBL/GenBank/DDBJ whole genome shotgun (WGS) entry which is preliminary data.</text>
</comment>
<feature type="domain" description="BTB" evidence="4">
    <location>
        <begin position="136"/>
        <end position="212"/>
    </location>
</feature>
<dbReference type="InterPro" id="IPR011705">
    <property type="entry name" value="BACK"/>
</dbReference>
<dbReference type="PROSITE" id="PS50097">
    <property type="entry name" value="BTB"/>
    <property type="match status" value="2"/>
</dbReference>
<keyword evidence="6" id="KW-1185">Reference proteome</keyword>
<accession>A0AA47M208</accession>
<dbReference type="Proteomes" id="UP001174136">
    <property type="component" value="Unassembled WGS sequence"/>
</dbReference>
<evidence type="ECO:0000256" key="2">
    <source>
        <dbReference type="ARBA" id="ARBA00022737"/>
    </source>
</evidence>
<evidence type="ECO:0000256" key="1">
    <source>
        <dbReference type="ARBA" id="ARBA00022441"/>
    </source>
</evidence>
<dbReference type="SMART" id="SM00875">
    <property type="entry name" value="BACK"/>
    <property type="match status" value="1"/>
</dbReference>
<proteinExistence type="predicted"/>
<dbReference type="SUPFAM" id="SSF117281">
    <property type="entry name" value="Kelch motif"/>
    <property type="match status" value="1"/>
</dbReference>
<dbReference type="InterPro" id="IPR011333">
    <property type="entry name" value="SKP1/BTB/POZ_sf"/>
</dbReference>
<keyword evidence="1" id="KW-0880">Kelch repeat</keyword>
<dbReference type="Gene3D" id="1.25.40.420">
    <property type="match status" value="1"/>
</dbReference>
<dbReference type="PANTHER" id="PTHR45632:SF14">
    <property type="entry name" value="KELCH-LIKE PROTEIN 33"/>
    <property type="match status" value="1"/>
</dbReference>
<protein>
    <submittedName>
        <fullName evidence="5">Kelch-like protein 33</fullName>
    </submittedName>
</protein>
<evidence type="ECO:0000313" key="5">
    <source>
        <dbReference type="EMBL" id="KAK0132180.1"/>
    </source>
</evidence>
<dbReference type="Gene3D" id="2.120.10.80">
    <property type="entry name" value="Kelch-type beta propeller"/>
    <property type="match status" value="1"/>
</dbReference>
<dbReference type="EMBL" id="JAOPHQ010006283">
    <property type="protein sequence ID" value="KAK0132180.1"/>
    <property type="molecule type" value="Genomic_DNA"/>
</dbReference>
<dbReference type="Pfam" id="PF01344">
    <property type="entry name" value="Kelch_1"/>
    <property type="match status" value="2"/>
</dbReference>
<reference evidence="5" key="1">
    <citation type="journal article" date="2023" name="Front. Mar. Sci.">
        <title>A new Merluccius polli reference genome to investigate the effects of global change in West African waters.</title>
        <authorList>
            <person name="Mateo J.L."/>
            <person name="Blanco-Fernandez C."/>
            <person name="Garcia-Vazquez E."/>
            <person name="Machado-Schiaffino G."/>
        </authorList>
    </citation>
    <scope>NUCLEOTIDE SEQUENCE</scope>
    <source>
        <strain evidence="5">C29</strain>
        <tissue evidence="5">Fin</tissue>
    </source>
</reference>
<organism evidence="5 6">
    <name type="scientific">Merluccius polli</name>
    <name type="common">Benguela hake</name>
    <name type="synonym">Merluccius cadenati</name>
    <dbReference type="NCBI Taxonomy" id="89951"/>
    <lineage>
        <taxon>Eukaryota</taxon>
        <taxon>Metazoa</taxon>
        <taxon>Chordata</taxon>
        <taxon>Craniata</taxon>
        <taxon>Vertebrata</taxon>
        <taxon>Euteleostomi</taxon>
        <taxon>Actinopterygii</taxon>
        <taxon>Neopterygii</taxon>
        <taxon>Teleostei</taxon>
        <taxon>Neoteleostei</taxon>
        <taxon>Acanthomorphata</taxon>
        <taxon>Zeiogadaria</taxon>
        <taxon>Gadariae</taxon>
        <taxon>Gadiformes</taxon>
        <taxon>Gadoidei</taxon>
        <taxon>Merlucciidae</taxon>
        <taxon>Merluccius</taxon>
    </lineage>
</organism>
<feature type="domain" description="BTB" evidence="4">
    <location>
        <begin position="286"/>
        <end position="384"/>
    </location>
</feature>
<dbReference type="InterPro" id="IPR015915">
    <property type="entry name" value="Kelch-typ_b-propeller"/>
</dbReference>
<dbReference type="AlphaFoldDB" id="A0AA47M208"/>
<feature type="region of interest" description="Disordered" evidence="3">
    <location>
        <begin position="62"/>
        <end position="106"/>
    </location>
</feature>
<sequence>MEFTPRHLPAEWEERWRREKERWRRAMEEGDEGVADEDKRELRRIAAYNDARIMGLVSCQNQAKEVQHGAEPVKPNAEQQKENMRGGGENWDKEEEGGEEDREEEEEDEVLTFCCQSHPEDVYVALRGFWECSLLTDLTLTLSSSSTEGGERGAATLRVHSPVLAAVSSLVRDALKTRRDDEAESGSWSLSLGPEAELVGLRAVLEFAYSGDAAGLDGGTVAWVWAAANALGVPQVLELCAEENKQQGGEEERRGVREEERRRRAAEQMKASLRCVEELWEEGVGCDVVLDVDGTAFQGQHNFIQISHVWSWACYDHYWQLFDLALVPYAHRVILAASSDYFRAMFTCGMIESRQRHVSLPALPPSELRHLIGYSYRGVLPLGWGRVFEVADAALRLQFGAALALCLDFMRREMTPGSCLDVASFARAYGMADLLVDTDDFVLRNFLDVSASPAFRDLAAERLLAYLSSDALAVPTELCAFRAAASWVQADPERRLAMAPVLMCEVRFSLMTFREFREVRAVALRLECSSIGGGGGGGSPELELYGSALAEFSADLPQARRRVRQPKDALVLVGGDRLSWDGGQRAPSGELWFANALHSGTGLLKHVEWRRLGELSDGPRFRHAVGVVRGRLHVVGGCNFYAPNDIMKSAYSYDPMLDRWRRLADMQESRSSFSVVVCGDDLLYAIGGDRQINTNVASVEVYNQQSDSWSYVRPLEQPLSGQAAAHLASDDILISGGFDCQYRCLASTFLYRPGRGVTRLADMGHERAQHCMEALRDGQGRCRRLYVAGGVRNLRAFYGDQLACEAYDPVADAWSAMAPLPIPHVGAASAILEEKVYLLGGYRQEDYSENGLIHRYDASTGRWQNMGKMPGAVTDVRACLLHLPGHLRQ</sequence>
<dbReference type="SUPFAM" id="SSF54695">
    <property type="entry name" value="POZ domain"/>
    <property type="match status" value="2"/>
</dbReference>
<name>A0AA47M208_MERPO</name>
<evidence type="ECO:0000256" key="3">
    <source>
        <dbReference type="SAM" id="MobiDB-lite"/>
    </source>
</evidence>
<dbReference type="SMART" id="SM00612">
    <property type="entry name" value="Kelch"/>
    <property type="match status" value="5"/>
</dbReference>
<dbReference type="InterPro" id="IPR006652">
    <property type="entry name" value="Kelch_1"/>
</dbReference>
<dbReference type="PANTHER" id="PTHR45632">
    <property type="entry name" value="LD33804P"/>
    <property type="match status" value="1"/>
</dbReference>
<dbReference type="Pfam" id="PF07707">
    <property type="entry name" value="BACK"/>
    <property type="match status" value="1"/>
</dbReference>
<keyword evidence="2" id="KW-0677">Repeat</keyword>
<dbReference type="InterPro" id="IPR000210">
    <property type="entry name" value="BTB/POZ_dom"/>
</dbReference>
<dbReference type="SMART" id="SM00225">
    <property type="entry name" value="BTB"/>
    <property type="match status" value="2"/>
</dbReference>
<evidence type="ECO:0000259" key="4">
    <source>
        <dbReference type="PROSITE" id="PS50097"/>
    </source>
</evidence>
<dbReference type="Pfam" id="PF21536">
    <property type="entry name" value="BTB_KLHL33"/>
    <property type="match status" value="1"/>
</dbReference>
<evidence type="ECO:0000313" key="6">
    <source>
        <dbReference type="Proteomes" id="UP001174136"/>
    </source>
</evidence>